<evidence type="ECO:0000256" key="9">
    <source>
        <dbReference type="ARBA" id="ARBA00023237"/>
    </source>
</evidence>
<feature type="domain" description="TonB-dependent receptor plug" evidence="14">
    <location>
        <begin position="55"/>
        <end position="160"/>
    </location>
</feature>
<dbReference type="CDD" id="cd01347">
    <property type="entry name" value="ligand_gated_channel"/>
    <property type="match status" value="1"/>
</dbReference>
<dbReference type="RefSeq" id="WP_315587183.1">
    <property type="nucleotide sequence ID" value="NZ_JAVXUR010000007.1"/>
</dbReference>
<keyword evidence="7 11" id="KW-0798">TonB box</keyword>
<dbReference type="InterPro" id="IPR012910">
    <property type="entry name" value="Plug_dom"/>
</dbReference>
<dbReference type="InterPro" id="IPR039426">
    <property type="entry name" value="TonB-dep_rcpt-like"/>
</dbReference>
<evidence type="ECO:0000256" key="7">
    <source>
        <dbReference type="ARBA" id="ARBA00023077"/>
    </source>
</evidence>
<dbReference type="Pfam" id="PF00593">
    <property type="entry name" value="TonB_dep_Rec_b-barrel"/>
    <property type="match status" value="1"/>
</dbReference>
<dbReference type="Gene3D" id="2.40.170.20">
    <property type="entry name" value="TonB-dependent receptor, beta-barrel domain"/>
    <property type="match status" value="1"/>
</dbReference>
<evidence type="ECO:0000259" key="14">
    <source>
        <dbReference type="Pfam" id="PF07715"/>
    </source>
</evidence>
<keyword evidence="5 12" id="KW-0732">Signal</keyword>
<dbReference type="EMBL" id="JAVXUR010000007">
    <property type="protein sequence ID" value="MDT8880799.1"/>
    <property type="molecule type" value="Genomic_DNA"/>
</dbReference>
<feature type="domain" description="TonB-dependent receptor-like beta-barrel" evidence="13">
    <location>
        <begin position="190"/>
        <end position="599"/>
    </location>
</feature>
<dbReference type="InterPro" id="IPR036942">
    <property type="entry name" value="Beta-barrel_TonB_sf"/>
</dbReference>
<gene>
    <name evidence="15" type="ORF">RSO68_15090</name>
</gene>
<sequence>MNTTHAFRGLAAFALAALPLAVQAQSPSSASDDEVATETLNPLTVTATRAPRTADETLASVTVIDEAALRRQDPTDITDLLRGQPGVDVSTNGGFGKTSSVYIRGTGNDQSLLMIDGIRLRSATLGGASWQFLDPRMFDRAEIVRGPRGSLYGADAVGGVVQLFTPQGEGAPTPRISLGGGSFDTRRASASLSGSEGGTRYHVAASRLDTDGYEIIEGEGDKGYDNTTGLVRLSHGFNNGAEVGVLALRARGNTEFDANGTPADTDYVQQVAGLYGELLVTEVWKSRLTLSEARDKTETAAYDSLFDTTTQTLRWENSAWFGPHELVAGAEYQEDDIAGSDTGSGTYAEESRDNLAVFAQALMDFAPVSVQAGLRHDDNEAYGEELTGSLALGYDLSEYHTLRASYGTAFRAPTFNDLYYPYQSSTFFGTTYITEGNENITPETSATFELGVRGQYQQYFWDLALYQTDVEDMIDWAKDEPSPNVVRYQPTNIEEARIRGAELAVGAQINDWTLAAALTYLDPEDRKEEKRLPGRATQSLRLDLDRELGDWSLGGSWVVQNHRYGDKENEERLGGFGLANLRAGWEFSPGWSTRLTLENALDKEYETVRNYLNAGRAAYLSVNFGAL</sequence>
<comment type="caution">
    <text evidence="15">The sequence shown here is derived from an EMBL/GenBank/DDBJ whole genome shotgun (WGS) entry which is preliminary data.</text>
</comment>
<proteinExistence type="inferred from homology"/>
<evidence type="ECO:0000256" key="3">
    <source>
        <dbReference type="ARBA" id="ARBA00022452"/>
    </source>
</evidence>
<keyword evidence="4 10" id="KW-0812">Transmembrane</keyword>
<dbReference type="Gene3D" id="2.170.130.10">
    <property type="entry name" value="TonB-dependent receptor, plug domain"/>
    <property type="match status" value="1"/>
</dbReference>
<dbReference type="Pfam" id="PF07715">
    <property type="entry name" value="Plug"/>
    <property type="match status" value="1"/>
</dbReference>
<accession>A0ABU3NI26</accession>
<keyword evidence="8 10" id="KW-0472">Membrane</keyword>
<evidence type="ECO:0000259" key="13">
    <source>
        <dbReference type="Pfam" id="PF00593"/>
    </source>
</evidence>
<evidence type="ECO:0000256" key="10">
    <source>
        <dbReference type="PROSITE-ProRule" id="PRU01360"/>
    </source>
</evidence>
<dbReference type="PANTHER" id="PTHR30069:SF53">
    <property type="entry name" value="COLICIN I RECEPTOR-RELATED"/>
    <property type="match status" value="1"/>
</dbReference>
<comment type="similarity">
    <text evidence="10 11">Belongs to the TonB-dependent receptor family.</text>
</comment>
<dbReference type="PANTHER" id="PTHR30069">
    <property type="entry name" value="TONB-DEPENDENT OUTER MEMBRANE RECEPTOR"/>
    <property type="match status" value="1"/>
</dbReference>
<dbReference type="InterPro" id="IPR000531">
    <property type="entry name" value="Beta-barrel_TonB"/>
</dbReference>
<evidence type="ECO:0000256" key="2">
    <source>
        <dbReference type="ARBA" id="ARBA00022448"/>
    </source>
</evidence>
<keyword evidence="2 10" id="KW-0813">Transport</keyword>
<dbReference type="Proteomes" id="UP001255917">
    <property type="component" value="Unassembled WGS sequence"/>
</dbReference>
<feature type="chain" id="PRO_5046079207" evidence="12">
    <location>
        <begin position="25"/>
        <end position="627"/>
    </location>
</feature>
<dbReference type="InterPro" id="IPR037066">
    <property type="entry name" value="Plug_dom_sf"/>
</dbReference>
<reference evidence="16" key="1">
    <citation type="submission" date="2023-07" db="EMBL/GenBank/DDBJ databases">
        <title>Substrates and metabolic shifts associated with increased methane emissions in unrestored hypersaline salterns.</title>
        <authorList>
            <person name="Bueno De Mesquita C.P."/>
            <person name="Tringe S.G."/>
        </authorList>
    </citation>
    <scope>NUCLEOTIDE SEQUENCE [LARGE SCALE GENOMIC DNA]</scope>
    <source>
        <strain evidence="16">I4</strain>
    </source>
</reference>
<evidence type="ECO:0000256" key="6">
    <source>
        <dbReference type="ARBA" id="ARBA00023065"/>
    </source>
</evidence>
<name>A0ABU3NI26_9GAMM</name>
<evidence type="ECO:0000256" key="11">
    <source>
        <dbReference type="RuleBase" id="RU003357"/>
    </source>
</evidence>
<protein>
    <submittedName>
        <fullName evidence="15">TonB-dependent receptor</fullName>
    </submittedName>
</protein>
<keyword evidence="9 10" id="KW-0998">Cell outer membrane</keyword>
<evidence type="ECO:0000256" key="12">
    <source>
        <dbReference type="SAM" id="SignalP"/>
    </source>
</evidence>
<evidence type="ECO:0000313" key="15">
    <source>
        <dbReference type="EMBL" id="MDT8880799.1"/>
    </source>
</evidence>
<dbReference type="PROSITE" id="PS52016">
    <property type="entry name" value="TONB_DEPENDENT_REC_3"/>
    <property type="match status" value="1"/>
</dbReference>
<feature type="signal peptide" evidence="12">
    <location>
        <begin position="1"/>
        <end position="24"/>
    </location>
</feature>
<keyword evidence="15" id="KW-0675">Receptor</keyword>
<evidence type="ECO:0000256" key="4">
    <source>
        <dbReference type="ARBA" id="ARBA00022692"/>
    </source>
</evidence>
<keyword evidence="6" id="KW-0406">Ion transport</keyword>
<comment type="subcellular location">
    <subcellularLocation>
        <location evidence="1 10">Cell outer membrane</location>
        <topology evidence="1 10">Multi-pass membrane protein</topology>
    </subcellularLocation>
</comment>
<dbReference type="SUPFAM" id="SSF56935">
    <property type="entry name" value="Porins"/>
    <property type="match status" value="1"/>
</dbReference>
<evidence type="ECO:0000313" key="16">
    <source>
        <dbReference type="Proteomes" id="UP001255917"/>
    </source>
</evidence>
<evidence type="ECO:0000256" key="1">
    <source>
        <dbReference type="ARBA" id="ARBA00004571"/>
    </source>
</evidence>
<organism evidence="15 16">
    <name type="scientific">Halomonas saccharevitans</name>
    <dbReference type="NCBI Taxonomy" id="416872"/>
    <lineage>
        <taxon>Bacteria</taxon>
        <taxon>Pseudomonadati</taxon>
        <taxon>Pseudomonadota</taxon>
        <taxon>Gammaproteobacteria</taxon>
        <taxon>Oceanospirillales</taxon>
        <taxon>Halomonadaceae</taxon>
        <taxon>Halomonas</taxon>
    </lineage>
</organism>
<keyword evidence="3 10" id="KW-1134">Transmembrane beta strand</keyword>
<evidence type="ECO:0000256" key="5">
    <source>
        <dbReference type="ARBA" id="ARBA00022729"/>
    </source>
</evidence>
<evidence type="ECO:0000256" key="8">
    <source>
        <dbReference type="ARBA" id="ARBA00023136"/>
    </source>
</evidence>
<keyword evidence="16" id="KW-1185">Reference proteome</keyword>